<evidence type="ECO:0000259" key="4">
    <source>
        <dbReference type="Pfam" id="PF13407"/>
    </source>
</evidence>
<dbReference type="Proteomes" id="UP000257479">
    <property type="component" value="Unassembled WGS sequence"/>
</dbReference>
<reference evidence="5 8" key="2">
    <citation type="journal article" date="2018" name="Nat. Biotechnol.">
        <title>A standardized bacterial taxonomy based on genome phylogeny substantially revises the tree of life.</title>
        <authorList>
            <person name="Parks D.H."/>
            <person name="Chuvochina M."/>
            <person name="Waite D.W."/>
            <person name="Rinke C."/>
            <person name="Skarshewski A."/>
            <person name="Chaumeil P.A."/>
            <person name="Hugenholtz P."/>
        </authorList>
    </citation>
    <scope>NUCLEOTIDE SEQUENCE [LARGE SCALE GENOMIC DNA]</scope>
    <source>
        <strain evidence="5">UBA9152</strain>
    </source>
</reference>
<dbReference type="GO" id="GO:0030246">
    <property type="term" value="F:carbohydrate binding"/>
    <property type="evidence" value="ECO:0007669"/>
    <property type="project" value="TreeGrafter"/>
</dbReference>
<feature type="chain" id="PRO_5038208994" evidence="3">
    <location>
        <begin position="22"/>
        <end position="326"/>
    </location>
</feature>
<dbReference type="STRING" id="400772.RR49_01889"/>
<dbReference type="InterPro" id="IPR025997">
    <property type="entry name" value="SBP_2_dom"/>
</dbReference>
<dbReference type="EMBL" id="DMNG01000105">
    <property type="protein sequence ID" value="HAN24127.1"/>
    <property type="molecule type" value="Genomic_DNA"/>
</dbReference>
<gene>
    <name evidence="6" type="primary">rbsB</name>
    <name evidence="5" type="ORF">DCP95_06080</name>
    <name evidence="6" type="ORF">RR49_01889</name>
</gene>
<dbReference type="SUPFAM" id="SSF53822">
    <property type="entry name" value="Periplasmic binding protein-like I"/>
    <property type="match status" value="1"/>
</dbReference>
<evidence type="ECO:0000313" key="5">
    <source>
        <dbReference type="EMBL" id="HAN24127.1"/>
    </source>
</evidence>
<evidence type="ECO:0000313" key="6">
    <source>
        <dbReference type="EMBL" id="KJL36209.1"/>
    </source>
</evidence>
<evidence type="ECO:0000256" key="2">
    <source>
        <dbReference type="ARBA" id="ARBA00007639"/>
    </source>
</evidence>
<keyword evidence="3" id="KW-0732">Signal</keyword>
<dbReference type="PANTHER" id="PTHR30036:SF7">
    <property type="entry name" value="ABC TRANSPORTER PERIPLASMIC-BINDING PROTEIN YPHF"/>
    <property type="match status" value="1"/>
</dbReference>
<organism evidence="6 7">
    <name type="scientific">Microbacterium ginsengisoli</name>
    <dbReference type="NCBI Taxonomy" id="400772"/>
    <lineage>
        <taxon>Bacteria</taxon>
        <taxon>Bacillati</taxon>
        <taxon>Actinomycetota</taxon>
        <taxon>Actinomycetes</taxon>
        <taxon>Micrococcales</taxon>
        <taxon>Microbacteriaceae</taxon>
        <taxon>Microbacterium</taxon>
    </lineage>
</organism>
<dbReference type="AlphaFoldDB" id="A0A0F0LU11"/>
<dbReference type="OrthoDB" id="257716at2"/>
<dbReference type="PANTHER" id="PTHR30036">
    <property type="entry name" value="D-XYLOSE-BINDING PERIPLASMIC PROTEIN"/>
    <property type="match status" value="1"/>
</dbReference>
<evidence type="ECO:0000313" key="8">
    <source>
        <dbReference type="Proteomes" id="UP000257479"/>
    </source>
</evidence>
<comment type="subcellular location">
    <subcellularLocation>
        <location evidence="1">Cell envelope</location>
    </subcellularLocation>
</comment>
<dbReference type="PATRIC" id="fig|400772.4.peg.1905"/>
<evidence type="ECO:0000313" key="7">
    <source>
        <dbReference type="Proteomes" id="UP000033451"/>
    </source>
</evidence>
<dbReference type="RefSeq" id="WP_048809011.1">
    <property type="nucleotide sequence ID" value="NZ_DAIQHQ010000001.1"/>
</dbReference>
<protein>
    <submittedName>
        <fullName evidence="6">D-ribose-binding periplasmic protein</fullName>
    </submittedName>
    <submittedName>
        <fullName evidence="5">Sugar ABC transporter substrate-binding protein</fullName>
    </submittedName>
</protein>
<dbReference type="InterPro" id="IPR050555">
    <property type="entry name" value="Bact_Solute-Bind_Prot2"/>
</dbReference>
<reference evidence="6 7" key="1">
    <citation type="submission" date="2015-02" db="EMBL/GenBank/DDBJ databases">
        <title>Draft genome sequences of ten Microbacterium spp. with emphasis on heavy metal contaminated environments.</title>
        <authorList>
            <person name="Corretto E."/>
        </authorList>
    </citation>
    <scope>NUCLEOTIDE SEQUENCE [LARGE SCALE GENOMIC DNA]</scope>
    <source>
        <strain evidence="6 7">DSM 18659</strain>
    </source>
</reference>
<evidence type="ECO:0000256" key="1">
    <source>
        <dbReference type="ARBA" id="ARBA00004196"/>
    </source>
</evidence>
<dbReference type="PROSITE" id="PS51257">
    <property type="entry name" value="PROKAR_LIPOPROTEIN"/>
    <property type="match status" value="1"/>
</dbReference>
<dbReference type="Pfam" id="PF13407">
    <property type="entry name" value="Peripla_BP_4"/>
    <property type="match status" value="1"/>
</dbReference>
<dbReference type="EMBL" id="JYIY01000075">
    <property type="protein sequence ID" value="KJL36209.1"/>
    <property type="molecule type" value="Genomic_DNA"/>
</dbReference>
<sequence length="326" mass="32717">MVKKKLAIMAAGVAVLALALAGCSGKASSSSTADAANASIKICIYTHGDGGTFWSVVQKGAEDAAKQLGVTLDYQGSSNDSAKQASTISAGVKGGCSAIGASAPDPGAIKDAMLAAKAANLPTLTLNSGSDVYKDLGAFTHVGQDETVAGEQAGLKFNDLGLKKILCPIQEAANSGLTDRCNGAAKTFKGTVQQFNVDGALADLTGAEAKIQAALQADPTIDGVFALNADVATGAVLPAVQAVNPKIVVGTVDLSNDALKAISAGTLAFAIDQQQYAQGFLAVQLLYLAVKDAIEVGGGNPVYTGPAFVTKDNVQAVQASVQAGTR</sequence>
<comment type="caution">
    <text evidence="6">The sequence shown here is derived from an EMBL/GenBank/DDBJ whole genome shotgun (WGS) entry which is preliminary data.</text>
</comment>
<dbReference type="Proteomes" id="UP000033451">
    <property type="component" value="Unassembled WGS sequence"/>
</dbReference>
<name>A0A0F0LU11_9MICO</name>
<feature type="signal peptide" evidence="3">
    <location>
        <begin position="1"/>
        <end position="21"/>
    </location>
</feature>
<dbReference type="GO" id="GO:0030288">
    <property type="term" value="C:outer membrane-bounded periplasmic space"/>
    <property type="evidence" value="ECO:0007669"/>
    <property type="project" value="TreeGrafter"/>
</dbReference>
<proteinExistence type="inferred from homology"/>
<accession>A0A0F0LU11</accession>
<dbReference type="Gene3D" id="3.40.50.2300">
    <property type="match status" value="2"/>
</dbReference>
<evidence type="ECO:0000256" key="3">
    <source>
        <dbReference type="SAM" id="SignalP"/>
    </source>
</evidence>
<dbReference type="InterPro" id="IPR028082">
    <property type="entry name" value="Peripla_BP_I"/>
</dbReference>
<feature type="domain" description="Periplasmic binding protein" evidence="4">
    <location>
        <begin position="47"/>
        <end position="290"/>
    </location>
</feature>
<keyword evidence="7" id="KW-1185">Reference proteome</keyword>
<comment type="similarity">
    <text evidence="2">Belongs to the bacterial solute-binding protein 2 family.</text>
</comment>